<protein>
    <recommendedName>
        <fullName evidence="9">Nucleoporin NUP188</fullName>
    </recommendedName>
</protein>
<evidence type="ECO:0000256" key="9">
    <source>
        <dbReference type="ARBA" id="ARBA00040174"/>
    </source>
</evidence>
<sequence>SPSFCQKRVRRGFSASSHQQAQGDAASVSAALLTLVAMAPLSDTNYFPSVGQCLSGEKVLLPWKLVATALSDGTGKRQTSSAITKFFDDDYVRALLSEPSTAFAPPDEATNKSFETKIAPINVTSASTDRYDINQFKDDAKWLSNNAKVNLVAALRVVIIEYQSRSSSHLLGPLSSHDAANLQEAAGLQNGQGAAFLSDLGASAALDADEISAEFDKPEARRRRLFDTFLTERRFFIMTADYATSVKLYRRLPIFAPGDNKIADLYKLRMSSQPRDEMEAMLPAYLDVVSSCMSGIEAGMRAFTDEALLLNDEVELEWLRSLLTEIVHSLSVVLQLVDCYGSDFPPSSAINQWFSLMEIYGFFDSIQPINQITAELIMPMKALSSAISIGLLKPARALAYLSDRDEDPAQADDVYDSYLLSPDVLEQVHKSILDAAGLDSETACPVIFTWSFLLHRLNVSYQTRTDKRDNLIQQSAREKFETRSVMRTPTRRNSAGSIYSIESSKFDGFLENSSSQRDMQVVEQLAAVATAQGRVFDIMSKMTQTLGPSIDGSLSPLISSRLRVIFLELLKVSYPFVGYQSDSVSCLHSLLSPGRGYWELSASENMPIAQDILGSMLRDDLAMDFFFQQALDRYPYEFLPFITLCRTLSTASQSIQDDRTDIILELLRKTPTITFTLPDAFQGYELVQEDENTNSFCLLEEVPLISLSSSWSRRYIEDDAYRIPVGTYGRFITDTGRVVLMDYPHSTLSLLGRRLEISLSQEGYRCELGMLQPEETAEVISLLASLLRMEQLKLAKQGDSRALVHYDDDLLSEASTHVSAGKDIVTIVCETMDYYMQDELAMTEDTAVSVLTACVKFLHAVLQVQPSRVWSYLARTELLNSESRAGKLTKITGSLDLVSERFEFLSSSLSLFSALIDTVMSSAVQRLAQNKPLGRQQPESNPWIGTADKVLSKVSFSIAQTSVDVFENTSTWMFDSETSRTSLLQTVVPILNKIVIYTYGMGDSPRSDNLTSCLRPAASHIIDCFLSPSSGSLRFQPLLSSFISTLTRPDSTLYPLRSQAVRSEVTSVLDFSTTLLRVANYLERPSNLVETYLFKTSTLSARLCAVSDHFRGPALSLLEALVINAAQSTGEPPSLLGYLGPQVSKSFLHILAAIGQPYALANEVKITWRFFSSILKNRQQWMSNCLLTGQTPREAMKKDANKNETSDDSVFATALSKLKILKDLETGEALVVLDFVTSAQNYWPWTVFTLQKDTAYMDGLRAYVRDLKPSHQTVKSDAVLASTQARIAAYIAETFAMQLYHSRHLGNADTFAKGLTNDLDYYLRDGVEVASYNKSLHNNFAKNFSNKYFGTSLDNFKRTLVSPRELGENYYYDLDRADEVLRFDPGWQGRRGSGFLNEMKLANANLSLVDAQIALFHAWELLLLELSTCFPESDATHKHMMQVAQQCLNANQLVPGPESIFLKIVDRRANLALILIQRLAQSTLAIKDVNQLLETLIGTINSVDEPFEAESLGYYRTLLKALFVTLRAYQTTSSKMAASSQADLEGSMVTVTQTILNILDTVVASGFRSLVSLIHDKETDVFPEDLALLTAIMQACLSVPNIEQSQTQILNIMASHDATHAATSLYSWADKLGEHGDPVYGELSILFLLELSTLPLLAEQLACDGVLGSILSANLTKFMLRTNVSPYADASIAQRCYGIWVKGMLPLMLNLLTALGATVAPEITYVLNQFPHLLQASVERFEAPGASRTKEKSTQYLTLLGTSEIHSLALLTRVLAALRMNNSRDIPPVEWDATGLLENVDYWLSSRRLLKERLLPLGQREMEWRGRKLAGDCDNLLEEKVVAQLETVRDVLGEEFEG</sequence>
<dbReference type="Gene3D" id="1.25.10.70">
    <property type="match status" value="1"/>
</dbReference>
<evidence type="ECO:0000313" key="13">
    <source>
        <dbReference type="EMBL" id="KAF3058850.1"/>
    </source>
</evidence>
<dbReference type="InterPro" id="IPR041634">
    <property type="entry name" value="Nup188_C"/>
</dbReference>
<evidence type="ECO:0000259" key="10">
    <source>
        <dbReference type="Pfam" id="PF10487"/>
    </source>
</evidence>
<comment type="caution">
    <text evidence="13">The sequence shown here is derived from an EMBL/GenBank/DDBJ whole genome shotgun (WGS) entry which is preliminary data.</text>
</comment>
<comment type="similarity">
    <text evidence="8">Belongs to the Nup188 family.</text>
</comment>
<keyword evidence="5" id="KW-0811">Translocation</keyword>
<dbReference type="GO" id="GO:0006606">
    <property type="term" value="P:protein import into nucleus"/>
    <property type="evidence" value="ECO:0007669"/>
    <property type="project" value="TreeGrafter"/>
</dbReference>
<dbReference type="GO" id="GO:0051028">
    <property type="term" value="P:mRNA transport"/>
    <property type="evidence" value="ECO:0007669"/>
    <property type="project" value="UniProtKB-KW"/>
</dbReference>
<feature type="domain" description="Nucleoporin Nup188 N-terminal subdomain III" evidence="12">
    <location>
        <begin position="804"/>
        <end position="1190"/>
    </location>
</feature>
<organism evidence="13 14">
    <name type="scientific">Trichoderma lentiforme</name>
    <dbReference type="NCBI Taxonomy" id="1567552"/>
    <lineage>
        <taxon>Eukaryota</taxon>
        <taxon>Fungi</taxon>
        <taxon>Dikarya</taxon>
        <taxon>Ascomycota</taxon>
        <taxon>Pezizomycotina</taxon>
        <taxon>Sordariomycetes</taxon>
        <taxon>Hypocreomycetidae</taxon>
        <taxon>Hypocreales</taxon>
        <taxon>Hypocreaceae</taxon>
        <taxon>Trichoderma</taxon>
    </lineage>
</organism>
<keyword evidence="4" id="KW-0653">Protein transport</keyword>
<evidence type="ECO:0000256" key="2">
    <source>
        <dbReference type="ARBA" id="ARBA00022448"/>
    </source>
</evidence>
<accession>A0A9P5C8V8</accession>
<dbReference type="GO" id="GO:0006405">
    <property type="term" value="P:RNA export from nucleus"/>
    <property type="evidence" value="ECO:0007669"/>
    <property type="project" value="TreeGrafter"/>
</dbReference>
<feature type="domain" description="Nucleoporin Nup188 N-terminal" evidence="10">
    <location>
        <begin position="313"/>
        <end position="473"/>
    </location>
</feature>
<keyword evidence="3" id="KW-0509">mRNA transport</keyword>
<gene>
    <name evidence="13" type="ORF">CFAM422_011845</name>
</gene>
<dbReference type="PANTHER" id="PTHR31431">
    <property type="entry name" value="NUCLEOPORIN NUP188 HOMOLOG"/>
    <property type="match status" value="1"/>
</dbReference>
<evidence type="ECO:0000259" key="12">
    <source>
        <dbReference type="Pfam" id="PF21093"/>
    </source>
</evidence>
<evidence type="ECO:0000313" key="14">
    <source>
        <dbReference type="Proteomes" id="UP000801864"/>
    </source>
</evidence>
<dbReference type="Pfam" id="PF21093">
    <property type="entry name" value="Nup188_N-subdom_III"/>
    <property type="match status" value="1"/>
</dbReference>
<reference evidence="13 14" key="1">
    <citation type="submission" date="2018-06" db="EMBL/GenBank/DDBJ databases">
        <title>Genome analysis of cellulolytic fungus Trichoderma lentiforme CFAM-422.</title>
        <authorList>
            <person name="Steindorff A.S."/>
            <person name="Formighieri E.F."/>
            <person name="Midorikawa G.E.O."/>
            <person name="Tamietti M.S."/>
            <person name="Ramos E.Z."/>
            <person name="Silva A.S."/>
            <person name="Bon E.P.S."/>
            <person name="Mendes T.D."/>
            <person name="Damaso M.C.T."/>
            <person name="Favaro L.C.L."/>
        </authorList>
    </citation>
    <scope>NUCLEOTIDE SEQUENCE [LARGE SCALE GENOMIC DNA]</scope>
    <source>
        <strain evidence="13 14">CFAM-422</strain>
    </source>
</reference>
<dbReference type="InterPro" id="IPR018864">
    <property type="entry name" value="Nucleoporin_Nup188_N"/>
</dbReference>
<keyword evidence="7" id="KW-0539">Nucleus</keyword>
<keyword evidence="14" id="KW-1185">Reference proteome</keyword>
<dbReference type="PANTHER" id="PTHR31431:SF1">
    <property type="entry name" value="NUCLEOPORIN NUP188"/>
    <property type="match status" value="1"/>
</dbReference>
<dbReference type="Pfam" id="PF18378">
    <property type="entry name" value="Nup188_C"/>
    <property type="match status" value="1"/>
</dbReference>
<evidence type="ECO:0000256" key="1">
    <source>
        <dbReference type="ARBA" id="ARBA00004567"/>
    </source>
</evidence>
<evidence type="ECO:0000259" key="11">
    <source>
        <dbReference type="Pfam" id="PF18378"/>
    </source>
</evidence>
<dbReference type="InterPro" id="IPR048883">
    <property type="entry name" value="Nup188_N-subdom_III"/>
</dbReference>
<proteinExistence type="inferred from homology"/>
<dbReference type="InterPro" id="IPR044840">
    <property type="entry name" value="Nup188"/>
</dbReference>
<name>A0A9P5C8V8_9HYPO</name>
<keyword evidence="6" id="KW-0906">Nuclear pore complex</keyword>
<evidence type="ECO:0000256" key="5">
    <source>
        <dbReference type="ARBA" id="ARBA00023010"/>
    </source>
</evidence>
<dbReference type="GO" id="GO:0017056">
    <property type="term" value="F:structural constituent of nuclear pore"/>
    <property type="evidence" value="ECO:0007669"/>
    <property type="project" value="InterPro"/>
</dbReference>
<evidence type="ECO:0000256" key="4">
    <source>
        <dbReference type="ARBA" id="ARBA00022927"/>
    </source>
</evidence>
<feature type="non-terminal residue" evidence="13">
    <location>
        <position position="1"/>
    </location>
</feature>
<dbReference type="Pfam" id="PF21094">
    <property type="entry name" value="Nup188_SH3-like"/>
    <property type="match status" value="1"/>
</dbReference>
<dbReference type="Pfam" id="PF10487">
    <property type="entry name" value="Nup188_N"/>
    <property type="match status" value="1"/>
</dbReference>
<dbReference type="Proteomes" id="UP000801864">
    <property type="component" value="Unassembled WGS sequence"/>
</dbReference>
<feature type="domain" description="Nuclear pore protein Nup188 C-terminal" evidence="11">
    <location>
        <begin position="1492"/>
        <end position="1852"/>
    </location>
</feature>
<dbReference type="GO" id="GO:0044611">
    <property type="term" value="C:nuclear pore inner ring"/>
    <property type="evidence" value="ECO:0007669"/>
    <property type="project" value="TreeGrafter"/>
</dbReference>
<evidence type="ECO:0000256" key="3">
    <source>
        <dbReference type="ARBA" id="ARBA00022816"/>
    </source>
</evidence>
<evidence type="ECO:0000256" key="7">
    <source>
        <dbReference type="ARBA" id="ARBA00023242"/>
    </source>
</evidence>
<dbReference type="EMBL" id="QLNT01000026">
    <property type="protein sequence ID" value="KAF3058850.1"/>
    <property type="molecule type" value="Genomic_DNA"/>
</dbReference>
<keyword evidence="2" id="KW-0813">Transport</keyword>
<comment type="subcellular location">
    <subcellularLocation>
        <location evidence="1">Nucleus</location>
        <location evidence="1">Nuclear pore complex</location>
    </subcellularLocation>
</comment>
<evidence type="ECO:0000256" key="8">
    <source>
        <dbReference type="ARBA" id="ARBA00038387"/>
    </source>
</evidence>
<evidence type="ECO:0000256" key="6">
    <source>
        <dbReference type="ARBA" id="ARBA00023132"/>
    </source>
</evidence>